<dbReference type="InterPro" id="IPR036465">
    <property type="entry name" value="vWFA_dom_sf"/>
</dbReference>
<feature type="chain" id="PRO_5046515459" evidence="3">
    <location>
        <begin position="20"/>
        <end position="463"/>
    </location>
</feature>
<dbReference type="PROSITE" id="PS50234">
    <property type="entry name" value="VWFA"/>
    <property type="match status" value="1"/>
</dbReference>
<gene>
    <name evidence="5" type="ORF">QGM71_08295</name>
</gene>
<comment type="caution">
    <text evidence="5">The sequence shown here is derived from an EMBL/GenBank/DDBJ whole genome shotgun (WGS) entry which is preliminary data.</text>
</comment>
<organism evidence="5 6">
    <name type="scientific">Virgibacillus tibetensis</name>
    <dbReference type="NCBI Taxonomy" id="3042313"/>
    <lineage>
        <taxon>Bacteria</taxon>
        <taxon>Bacillati</taxon>
        <taxon>Bacillota</taxon>
        <taxon>Bacilli</taxon>
        <taxon>Bacillales</taxon>
        <taxon>Bacillaceae</taxon>
        <taxon>Virgibacillus</taxon>
    </lineage>
</organism>
<evidence type="ECO:0000313" key="5">
    <source>
        <dbReference type="EMBL" id="MEC5423495.1"/>
    </source>
</evidence>
<keyword evidence="1" id="KW-0175">Coiled coil</keyword>
<evidence type="ECO:0000313" key="6">
    <source>
        <dbReference type="Proteomes" id="UP001335737"/>
    </source>
</evidence>
<evidence type="ECO:0000259" key="4">
    <source>
        <dbReference type="PROSITE" id="PS50234"/>
    </source>
</evidence>
<feature type="region of interest" description="Disordered" evidence="2">
    <location>
        <begin position="24"/>
        <end position="60"/>
    </location>
</feature>
<feature type="coiled-coil region" evidence="1">
    <location>
        <begin position="425"/>
        <end position="456"/>
    </location>
</feature>
<keyword evidence="3" id="KW-0732">Signal</keyword>
<dbReference type="SUPFAM" id="SSF53300">
    <property type="entry name" value="vWA-like"/>
    <property type="match status" value="1"/>
</dbReference>
<evidence type="ECO:0000256" key="1">
    <source>
        <dbReference type="SAM" id="Coils"/>
    </source>
</evidence>
<evidence type="ECO:0000256" key="2">
    <source>
        <dbReference type="SAM" id="MobiDB-lite"/>
    </source>
</evidence>
<feature type="signal peptide" evidence="3">
    <location>
        <begin position="1"/>
        <end position="19"/>
    </location>
</feature>
<dbReference type="RefSeq" id="WP_327607065.1">
    <property type="nucleotide sequence ID" value="NZ_JARZFX010000003.1"/>
</dbReference>
<dbReference type="InterPro" id="IPR002035">
    <property type="entry name" value="VWF_A"/>
</dbReference>
<feature type="domain" description="VWFA" evidence="4">
    <location>
        <begin position="158"/>
        <end position="353"/>
    </location>
</feature>
<evidence type="ECO:0000256" key="3">
    <source>
        <dbReference type="SAM" id="SignalP"/>
    </source>
</evidence>
<protein>
    <submittedName>
        <fullName evidence="5">VWA domain-containing protein</fullName>
    </submittedName>
</protein>
<dbReference type="EMBL" id="JARZFX010000003">
    <property type="protein sequence ID" value="MEC5423495.1"/>
    <property type="molecule type" value="Genomic_DNA"/>
</dbReference>
<feature type="compositionally biased region" description="Acidic residues" evidence="2">
    <location>
        <begin position="29"/>
        <end position="51"/>
    </location>
</feature>
<proteinExistence type="predicted"/>
<dbReference type="PROSITE" id="PS51257">
    <property type="entry name" value="PROKAR_LIPOPROTEIN"/>
    <property type="match status" value="1"/>
</dbReference>
<dbReference type="Proteomes" id="UP001335737">
    <property type="component" value="Unassembled WGS sequence"/>
</dbReference>
<dbReference type="SMART" id="SM00327">
    <property type="entry name" value="VWA"/>
    <property type="match status" value="1"/>
</dbReference>
<name>A0ABU6KF29_9BACI</name>
<accession>A0ABU6KF29</accession>
<dbReference type="Pfam" id="PF13519">
    <property type="entry name" value="VWA_2"/>
    <property type="match status" value="1"/>
</dbReference>
<dbReference type="Gene3D" id="3.40.50.410">
    <property type="entry name" value="von Willebrand factor, type A domain"/>
    <property type="match status" value="1"/>
</dbReference>
<keyword evidence="6" id="KW-1185">Reference proteome</keyword>
<sequence length="463" mass="52036">MKKIILLISLAILLTLVIAGCKDSKGETEPEEDTSEQQEEQVNEEEDEVAAEDTTATETIEVEPAKSIEEILAQESGEFSVLEFDEEAVWGKLDEMDFQDQSADQIFNSFLGLMSQSETYKEYDQFIKEFNASIEAVLSDQPEGMELKDGQEMDGTANISILLDASGSMAQQIGGKTKMDLAKKAIDDFVASMPEESNIALRVYGHKGSNQKKDKELSCDSTEMVYPLQPYHESDFNKAMDSVKSTGYTPLAKAISESKKDFEQAGNTDHNIIYVVSDGIETCGGDPAKEAETLHQSNMEAVVNIIGFDVDSEGQQQLMEAAEAGGGNYETVNSAKDFEKVWERERVRLFNEWSSWRADNFNEVSSEQSDKLNELYGKRTDFMNLTFKEEGRLKDAALYLVRQEQIDSQMRGELFDLISERQDILEGMKDDFNELVDKAKEAGNKLKEQIQEKGKDMQDKYSK</sequence>
<reference evidence="5 6" key="1">
    <citation type="journal article" date="2024" name="Int. J. Syst. Evol. Microbiol.">
        <title>Virgibacillus tibetensis sp. nov., isolated from salt lake on the Tibetan Plateau of China.</title>
        <authorList>
            <person name="Phurbu D."/>
            <person name="Liu Z.-X."/>
            <person name="Wang R."/>
            <person name="Zheng Y.-Y."/>
            <person name="Liu H.-C."/>
            <person name="Zhou Y.-G."/>
            <person name="Yu Y.-J."/>
            <person name="Li A.-H."/>
        </authorList>
    </citation>
    <scope>NUCLEOTIDE SEQUENCE [LARGE SCALE GENOMIC DNA]</scope>
    <source>
        <strain evidence="5 6">C22-A2</strain>
    </source>
</reference>